<dbReference type="CDD" id="cd11304">
    <property type="entry name" value="Cadherin_repeat"/>
    <property type="match status" value="2"/>
</dbReference>
<evidence type="ECO:0000256" key="7">
    <source>
        <dbReference type="ARBA" id="ARBA00022737"/>
    </source>
</evidence>
<dbReference type="GO" id="GO:0050806">
    <property type="term" value="P:positive regulation of synaptic transmission"/>
    <property type="evidence" value="ECO:0007669"/>
    <property type="project" value="TreeGrafter"/>
</dbReference>
<dbReference type="Pfam" id="PF00028">
    <property type="entry name" value="Cadherin"/>
    <property type="match status" value="1"/>
</dbReference>
<dbReference type="InterPro" id="IPR045588">
    <property type="entry name" value="CLSTN_C"/>
</dbReference>
<dbReference type="GO" id="GO:0043005">
    <property type="term" value="C:neuron projection"/>
    <property type="evidence" value="ECO:0007669"/>
    <property type="project" value="UniProtKB-SubCell"/>
</dbReference>
<proteinExistence type="inferred from homology"/>
<comment type="subunit">
    <text evidence="24">Interacts with APBB1; this interaction stabilizes AlcICD metabolism.</text>
</comment>
<dbReference type="GO" id="GO:0000139">
    <property type="term" value="C:Golgi membrane"/>
    <property type="evidence" value="ECO:0007669"/>
    <property type="project" value="UniProtKB-SubCell"/>
</dbReference>
<dbReference type="GO" id="GO:0007156">
    <property type="term" value="P:homophilic cell adhesion via plasma membrane adhesion molecules"/>
    <property type="evidence" value="ECO:0007669"/>
    <property type="project" value="InterPro"/>
</dbReference>
<evidence type="ECO:0000313" key="31">
    <source>
        <dbReference type="RefSeq" id="XP_019495251.1"/>
    </source>
</evidence>
<evidence type="ECO:0000256" key="17">
    <source>
        <dbReference type="ARBA" id="ARBA00023273"/>
    </source>
</evidence>
<evidence type="ECO:0000256" key="8">
    <source>
        <dbReference type="ARBA" id="ARBA00022824"/>
    </source>
</evidence>
<feature type="domain" description="Cadherin" evidence="29">
    <location>
        <begin position="203"/>
        <end position="295"/>
    </location>
</feature>
<evidence type="ECO:0000256" key="12">
    <source>
        <dbReference type="ARBA" id="ARBA00023018"/>
    </source>
</evidence>
<evidence type="ECO:0000256" key="18">
    <source>
        <dbReference type="ARBA" id="ARBA00035006"/>
    </source>
</evidence>
<dbReference type="PANTHER" id="PTHR14139">
    <property type="entry name" value="CALSYNTENIN"/>
    <property type="match status" value="1"/>
</dbReference>
<comment type="function">
    <text evidence="21">In complex with APBA2 and C99, a C-terminal APP fragment, abolishes C99 interaction with PSEN1 and thus APP C99 cleavage by gamma-secretase, most probably through stabilization of the direct interaction between APBA2 and APP.</text>
</comment>
<feature type="region of interest" description="Disordered" evidence="27">
    <location>
        <begin position="9"/>
        <end position="47"/>
    </location>
</feature>
<keyword evidence="6" id="KW-0732">Signal</keyword>
<evidence type="ECO:0000256" key="28">
    <source>
        <dbReference type="SAM" id="Phobius"/>
    </source>
</evidence>
<dbReference type="GO" id="GO:0045211">
    <property type="term" value="C:postsynaptic membrane"/>
    <property type="evidence" value="ECO:0007669"/>
    <property type="project" value="UniProtKB-SubCell"/>
</dbReference>
<dbReference type="PROSITE" id="PS50268">
    <property type="entry name" value="CADHERIN_2"/>
    <property type="match status" value="2"/>
</dbReference>
<keyword evidence="7" id="KW-0677">Repeat</keyword>
<dbReference type="GO" id="GO:0051965">
    <property type="term" value="P:positive regulation of synapse assembly"/>
    <property type="evidence" value="ECO:0007669"/>
    <property type="project" value="TreeGrafter"/>
</dbReference>
<feature type="compositionally biased region" description="Acidic residues" evidence="27">
    <location>
        <begin position="784"/>
        <end position="817"/>
    </location>
</feature>
<keyword evidence="8" id="KW-0256">Endoplasmic reticulum</keyword>
<comment type="similarity">
    <text evidence="19">Belongs to the calsyntenin family.</text>
</comment>
<protein>
    <recommendedName>
        <fullName evidence="25">Calsyntenin-1</fullName>
    </recommendedName>
</protein>
<dbReference type="InterPro" id="IPR002126">
    <property type="entry name" value="Cadherin-like_dom"/>
</dbReference>
<name>A0A8B7R2Q2_HIPAR</name>
<comment type="subcellular location">
    <subcellularLocation>
        <location evidence="2">Cell projection</location>
        <location evidence="2">Neuron projection</location>
    </subcellularLocation>
    <subcellularLocation>
        <location evidence="1">Endoplasmic reticulum membrane</location>
        <topology evidence="1">Single-pass type I membrane protein</topology>
    </subcellularLocation>
    <subcellularLocation>
        <location evidence="3">Golgi apparatus membrane</location>
        <topology evidence="3">Single-pass type I membrane protein</topology>
    </subcellularLocation>
    <subcellularLocation>
        <location evidence="18">Postsynaptic cell membrane</location>
        <topology evidence="18">Single-pass type I membrane protein</topology>
    </subcellularLocation>
</comment>
<keyword evidence="14 28" id="KW-0472">Membrane</keyword>
<dbReference type="GO" id="GO:0009986">
    <property type="term" value="C:cell surface"/>
    <property type="evidence" value="ECO:0007669"/>
    <property type="project" value="TreeGrafter"/>
</dbReference>
<dbReference type="OrthoDB" id="10012272at2759"/>
<keyword evidence="5 28" id="KW-0812">Transmembrane</keyword>
<evidence type="ECO:0000256" key="2">
    <source>
        <dbReference type="ARBA" id="ARBA00004487"/>
    </source>
</evidence>
<dbReference type="Pfam" id="PF13385">
    <property type="entry name" value="Laminin_G_3"/>
    <property type="match status" value="1"/>
</dbReference>
<feature type="region of interest" description="Disordered" evidence="27">
    <location>
        <begin position="775"/>
        <end position="839"/>
    </location>
</feature>
<evidence type="ECO:0000256" key="11">
    <source>
        <dbReference type="ARBA" id="ARBA00022989"/>
    </source>
</evidence>
<dbReference type="SMART" id="SM00112">
    <property type="entry name" value="CA"/>
    <property type="match status" value="2"/>
</dbReference>
<feature type="domain" description="Cadherin" evidence="29">
    <location>
        <begin position="76"/>
        <end position="202"/>
    </location>
</feature>
<evidence type="ECO:0000256" key="23">
    <source>
        <dbReference type="ARBA" id="ARBA00063026"/>
    </source>
</evidence>
<evidence type="ECO:0000256" key="21">
    <source>
        <dbReference type="ARBA" id="ARBA00058463"/>
    </source>
</evidence>
<dbReference type="SUPFAM" id="SSF49899">
    <property type="entry name" value="Concanavalin A-like lectins/glucanases"/>
    <property type="match status" value="1"/>
</dbReference>
<evidence type="ECO:0000256" key="3">
    <source>
        <dbReference type="ARBA" id="ARBA00004614"/>
    </source>
</evidence>
<keyword evidence="13" id="KW-0333">Golgi apparatus</keyword>
<dbReference type="CTD" id="22883"/>
<reference evidence="31" key="1">
    <citation type="submission" date="2025-08" db="UniProtKB">
        <authorList>
            <consortium name="RefSeq"/>
        </authorList>
    </citation>
    <scope>IDENTIFICATION</scope>
    <source>
        <tissue evidence="31">Muscle</tissue>
    </source>
</reference>
<sequence length="839" mass="93970">MQPCLEWQVSHKDDGNPALQLQGMGVSRGGERRQGSPPFSCRPLKPSGSWRQEAFGIASRARSKSPSLANKHKPWLEPTYHGIVTENDNTVLLDPPLIALDKDAPLRFSESFEVTVTKEGEICGFKIHGQNVPFEAVVVDKSTGEGIIRSKEKLDCELQRDYTFTIQAYDCGKGPDGANVKKSHKATVHIQVNDVNEYAPVFKEKSYKATVIEGKRYDSIVRVEAVDADCSPQFSQICSYEIVTPDVPFTINKDGYIKNTEKLNYGKEPQYKLTVTAYDCGKKRATEDVLVKVSIKPTCTAGWQGWNNRVEYEPGTGALALFPNVHLETCDESVASVQATVELETGHIGKGCDRDTYSEKSLHRLCGAASGTAELLPSPSSSLNWTVGLPTDNGHDSDQVFEFNGTQAVRIPDGVVSVNPKEPFTISVWMRHGPFGRKKETILCSSDKTDMNRHHYSLFVHGCRLIFLLRQDPSGEKKYKPAEFHWKLNQVCDEEWHHYVLNVEIPRATLYVDGVSHEPFSVTEDYPLHPSRIQTQLVVGACWQEYSGVENDNETEPVPVASAGGDLHMTQFFRGDLAGLTIRSGKLADKKVIDCLYTCKEGLDLQIPEDSGRGVKPPAGVDTMASYEEVLHLLRYRNWHSRSLLDRKFKLICSELNGRYVSNEFQVEVNVIHTANPMEHASHMAAQPQFVHPEHRSFVDLSGHNLANPHPFAVVPSTATVVIVVCVSFLVFMIILGVFRIRAAHQRTMRDQDTGKENEMDWDDSALTITVNPMETYEDQHSSEEEEEEEEEDSEEGEEEDDITSAESESSEEEEGEHGDPQTANRQQQLEWDDSTLSY</sequence>
<evidence type="ECO:0000256" key="10">
    <source>
        <dbReference type="ARBA" id="ARBA00022889"/>
    </source>
</evidence>
<evidence type="ECO:0000256" key="14">
    <source>
        <dbReference type="ARBA" id="ARBA00023136"/>
    </source>
</evidence>
<feature type="compositionally biased region" description="Polar residues" evidence="27">
    <location>
        <begin position="822"/>
        <end position="839"/>
    </location>
</feature>
<comment type="subunit">
    <text evidence="23">Interacts with PSEN1.</text>
</comment>
<evidence type="ECO:0000256" key="9">
    <source>
        <dbReference type="ARBA" id="ARBA00022837"/>
    </source>
</evidence>
<dbReference type="GeneID" id="109381237"/>
<evidence type="ECO:0000256" key="6">
    <source>
        <dbReference type="ARBA" id="ARBA00022729"/>
    </source>
</evidence>
<dbReference type="InterPro" id="IPR013320">
    <property type="entry name" value="ConA-like_dom_sf"/>
</dbReference>
<dbReference type="AlphaFoldDB" id="A0A8B7R2Q2"/>
<accession>A0A8B7R2Q2</accession>
<evidence type="ECO:0000256" key="19">
    <source>
        <dbReference type="ARBA" id="ARBA00035015"/>
    </source>
</evidence>
<evidence type="ECO:0000259" key="29">
    <source>
        <dbReference type="PROSITE" id="PS50268"/>
    </source>
</evidence>
<dbReference type="PRINTS" id="PR00205">
    <property type="entry name" value="CADHERIN"/>
</dbReference>
<evidence type="ECO:0000256" key="1">
    <source>
        <dbReference type="ARBA" id="ARBA00004115"/>
    </source>
</evidence>
<evidence type="ECO:0000256" key="26">
    <source>
        <dbReference type="PROSITE-ProRule" id="PRU00043"/>
    </source>
</evidence>
<keyword evidence="4" id="KW-1003">Cell membrane</keyword>
<comment type="function">
    <text evidence="20">As intracellular fragment AlcICD, suppresses APBB1-dependent transactivation stimulated by APP C-terminal intracellular fragment (AICD), most probably by competing with AICD for APBB1-binding.</text>
</comment>
<keyword evidence="16" id="KW-0628">Postsynaptic cell membrane</keyword>
<evidence type="ECO:0000256" key="22">
    <source>
        <dbReference type="ARBA" id="ARBA00058538"/>
    </source>
</evidence>
<dbReference type="KEGG" id="hai:109381237"/>
<evidence type="ECO:0000256" key="20">
    <source>
        <dbReference type="ARBA" id="ARBA00057612"/>
    </source>
</evidence>
<keyword evidence="30" id="KW-1185">Reference proteome</keyword>
<gene>
    <name evidence="31" type="primary">CLSTN1</name>
</gene>
<evidence type="ECO:0000256" key="5">
    <source>
        <dbReference type="ARBA" id="ARBA00022692"/>
    </source>
</evidence>
<evidence type="ECO:0000256" key="13">
    <source>
        <dbReference type="ARBA" id="ARBA00023034"/>
    </source>
</evidence>
<evidence type="ECO:0000256" key="25">
    <source>
        <dbReference type="ARBA" id="ARBA00069678"/>
    </source>
</evidence>
<dbReference type="Gene3D" id="2.60.40.60">
    <property type="entry name" value="Cadherins"/>
    <property type="match status" value="2"/>
</dbReference>
<dbReference type="PANTHER" id="PTHR14139:SF4">
    <property type="entry name" value="CALSYNTENIN-1"/>
    <property type="match status" value="1"/>
</dbReference>
<comment type="function">
    <text evidence="22">Postsynaptic adhesion molecule that binds to presynaptic neurexins to mediate both excitatory and inhibitory synapse formation. Promotes synapse development by acting as a cell adhesion molecule at the postsynaptic membrane, which associates with neurexin-alpha at the presynaptic membrane. Also functions as a cargo in axonal anterograde transport by acting as a molecular adapter that promotes KLC1 association with vesicles. Complex formation with APBA2 and APP, stabilizes APP metabolism and enhances APBA2-mediated suppression of beta-APP40 secretion, due to the retardation of intracellular APP maturation.</text>
</comment>
<keyword evidence="17" id="KW-0966">Cell projection</keyword>
<feature type="transmembrane region" description="Helical" evidence="28">
    <location>
        <begin position="719"/>
        <end position="739"/>
    </location>
</feature>
<dbReference type="Pfam" id="PF19699">
    <property type="entry name" value="CLSTN_C"/>
    <property type="match status" value="1"/>
</dbReference>
<keyword evidence="11 28" id="KW-1133">Transmembrane helix</keyword>
<evidence type="ECO:0000256" key="24">
    <source>
        <dbReference type="ARBA" id="ARBA00065044"/>
    </source>
</evidence>
<dbReference type="GO" id="GO:0005789">
    <property type="term" value="C:endoplasmic reticulum membrane"/>
    <property type="evidence" value="ECO:0007669"/>
    <property type="project" value="UniProtKB-SubCell"/>
</dbReference>
<keyword evidence="15" id="KW-0325">Glycoprotein</keyword>
<dbReference type="GO" id="GO:0005509">
    <property type="term" value="F:calcium ion binding"/>
    <property type="evidence" value="ECO:0007669"/>
    <property type="project" value="UniProtKB-UniRule"/>
</dbReference>
<keyword evidence="9 26" id="KW-0106">Calcium</keyword>
<evidence type="ECO:0000256" key="27">
    <source>
        <dbReference type="SAM" id="MobiDB-lite"/>
    </source>
</evidence>
<dbReference type="SUPFAM" id="SSF49313">
    <property type="entry name" value="Cadherin-like"/>
    <property type="match status" value="2"/>
</dbReference>
<dbReference type="Proteomes" id="UP000694851">
    <property type="component" value="Unplaced"/>
</dbReference>
<keyword evidence="10" id="KW-0130">Cell adhesion</keyword>
<dbReference type="RefSeq" id="XP_019495251.1">
    <property type="nucleotide sequence ID" value="XM_019639706.1"/>
</dbReference>
<dbReference type="Gene3D" id="2.60.120.200">
    <property type="match status" value="1"/>
</dbReference>
<keyword evidence="12" id="KW-0770">Synapse</keyword>
<dbReference type="FunFam" id="2.60.40.60:FF:000062">
    <property type="entry name" value="Calsyntenin 3"/>
    <property type="match status" value="1"/>
</dbReference>
<evidence type="ECO:0000256" key="4">
    <source>
        <dbReference type="ARBA" id="ARBA00022475"/>
    </source>
</evidence>
<evidence type="ECO:0000256" key="16">
    <source>
        <dbReference type="ARBA" id="ARBA00023257"/>
    </source>
</evidence>
<dbReference type="FunFam" id="2.60.40.60:FF:000025">
    <property type="entry name" value="Calsyntenin 1"/>
    <property type="match status" value="1"/>
</dbReference>
<organism evidence="30 31">
    <name type="scientific">Hipposideros armiger</name>
    <name type="common">Great Himalayan leaf-nosed bat</name>
    <dbReference type="NCBI Taxonomy" id="186990"/>
    <lineage>
        <taxon>Eukaryota</taxon>
        <taxon>Metazoa</taxon>
        <taxon>Chordata</taxon>
        <taxon>Craniata</taxon>
        <taxon>Vertebrata</taxon>
        <taxon>Euteleostomi</taxon>
        <taxon>Mammalia</taxon>
        <taxon>Eutheria</taxon>
        <taxon>Laurasiatheria</taxon>
        <taxon>Chiroptera</taxon>
        <taxon>Yinpterochiroptera</taxon>
        <taxon>Rhinolophoidea</taxon>
        <taxon>Hipposideridae</taxon>
        <taxon>Hipposideros</taxon>
    </lineage>
</organism>
<evidence type="ECO:0000256" key="15">
    <source>
        <dbReference type="ARBA" id="ARBA00023180"/>
    </source>
</evidence>
<dbReference type="InterPro" id="IPR015919">
    <property type="entry name" value="Cadherin-like_sf"/>
</dbReference>
<dbReference type="FunFam" id="2.60.120.200:FF:000036">
    <property type="entry name" value="Calsyntenin 1"/>
    <property type="match status" value="1"/>
</dbReference>
<evidence type="ECO:0000313" key="30">
    <source>
        <dbReference type="Proteomes" id="UP000694851"/>
    </source>
</evidence>